<sequence>MTDADLYRRGLKTLLASWEEYARGAAGAAVRRFPGVTTAVFPNEPERAVYNNALLGRDLTAAERAAALDAMEAAYAAAGVARFAAWVHESDEAMRRDLERRGYTLDEMTRAMGMALDDIRLPRPEIDLGPPDWAEYLSIIGVPPDLLRGADRAAFHVLIARLDGENVAAGMAFDFDGDCGIYNVGTLEHARRRGLGTALTALHLHDALERGCRTASLQSTRMAERVYVAGGFRDLGRILEYVP</sequence>
<evidence type="ECO:0000313" key="2">
    <source>
        <dbReference type="EMBL" id="MFC5995692.1"/>
    </source>
</evidence>
<dbReference type="Pfam" id="PF00583">
    <property type="entry name" value="Acetyltransf_1"/>
    <property type="match status" value="1"/>
</dbReference>
<dbReference type="CDD" id="cd04301">
    <property type="entry name" value="NAT_SF"/>
    <property type="match status" value="1"/>
</dbReference>
<dbReference type="SUPFAM" id="SSF55729">
    <property type="entry name" value="Acyl-CoA N-acyltransferases (Nat)"/>
    <property type="match status" value="1"/>
</dbReference>
<organism evidence="2 3">
    <name type="scientific">Pseudonocardia hispaniensis</name>
    <dbReference type="NCBI Taxonomy" id="904933"/>
    <lineage>
        <taxon>Bacteria</taxon>
        <taxon>Bacillati</taxon>
        <taxon>Actinomycetota</taxon>
        <taxon>Actinomycetes</taxon>
        <taxon>Pseudonocardiales</taxon>
        <taxon>Pseudonocardiaceae</taxon>
        <taxon>Pseudonocardia</taxon>
    </lineage>
</organism>
<comment type="caution">
    <text evidence="2">The sequence shown here is derived from an EMBL/GenBank/DDBJ whole genome shotgun (WGS) entry which is preliminary data.</text>
</comment>
<keyword evidence="3" id="KW-1185">Reference proteome</keyword>
<dbReference type="InterPro" id="IPR016181">
    <property type="entry name" value="Acyl_CoA_acyltransferase"/>
</dbReference>
<gene>
    <name evidence="2" type="ORF">ACFQE5_15860</name>
</gene>
<feature type="domain" description="N-acetyltransferase" evidence="1">
    <location>
        <begin position="103"/>
        <end position="243"/>
    </location>
</feature>
<protein>
    <submittedName>
        <fullName evidence="2">GNAT family N-acetyltransferase</fullName>
    </submittedName>
</protein>
<dbReference type="PROSITE" id="PS51186">
    <property type="entry name" value="GNAT"/>
    <property type="match status" value="1"/>
</dbReference>
<dbReference type="RefSeq" id="WP_379585891.1">
    <property type="nucleotide sequence ID" value="NZ_JBHSQW010000033.1"/>
</dbReference>
<evidence type="ECO:0000313" key="3">
    <source>
        <dbReference type="Proteomes" id="UP001596302"/>
    </source>
</evidence>
<evidence type="ECO:0000259" key="1">
    <source>
        <dbReference type="PROSITE" id="PS51186"/>
    </source>
</evidence>
<dbReference type="EMBL" id="JBHSQW010000033">
    <property type="protein sequence ID" value="MFC5995692.1"/>
    <property type="molecule type" value="Genomic_DNA"/>
</dbReference>
<dbReference type="InterPro" id="IPR000182">
    <property type="entry name" value="GNAT_dom"/>
</dbReference>
<proteinExistence type="predicted"/>
<dbReference type="Proteomes" id="UP001596302">
    <property type="component" value="Unassembled WGS sequence"/>
</dbReference>
<name>A0ABW1J5K5_9PSEU</name>
<dbReference type="Gene3D" id="3.40.630.30">
    <property type="match status" value="1"/>
</dbReference>
<accession>A0ABW1J5K5</accession>
<reference evidence="3" key="1">
    <citation type="journal article" date="2019" name="Int. J. Syst. Evol. Microbiol.">
        <title>The Global Catalogue of Microorganisms (GCM) 10K type strain sequencing project: providing services to taxonomists for standard genome sequencing and annotation.</title>
        <authorList>
            <consortium name="The Broad Institute Genomics Platform"/>
            <consortium name="The Broad Institute Genome Sequencing Center for Infectious Disease"/>
            <person name="Wu L."/>
            <person name="Ma J."/>
        </authorList>
    </citation>
    <scope>NUCLEOTIDE SEQUENCE [LARGE SCALE GENOMIC DNA]</scope>
    <source>
        <strain evidence="3">CCM 8391</strain>
    </source>
</reference>